<dbReference type="EMBL" id="BRVS01000004">
    <property type="protein sequence ID" value="GLB66421.1"/>
    <property type="molecule type" value="Genomic_DNA"/>
</dbReference>
<dbReference type="InterPro" id="IPR029068">
    <property type="entry name" value="Glyas_Bleomycin-R_OHBP_Dase"/>
</dbReference>
<dbReference type="PANTHER" id="PTHR36503">
    <property type="entry name" value="BLR2520 PROTEIN"/>
    <property type="match status" value="1"/>
</dbReference>
<dbReference type="PROSITE" id="PS51819">
    <property type="entry name" value="VOC"/>
    <property type="match status" value="1"/>
</dbReference>
<evidence type="ECO:0000259" key="1">
    <source>
        <dbReference type="PROSITE" id="PS51819"/>
    </source>
</evidence>
<comment type="caution">
    <text evidence="2">The sequence shown here is derived from an EMBL/GenBank/DDBJ whole genome shotgun (WGS) entry which is preliminary data.</text>
</comment>
<name>A0ABQ5MR46_9MICC</name>
<dbReference type="InterPro" id="IPR004360">
    <property type="entry name" value="Glyas_Fos-R_dOase_dom"/>
</dbReference>
<sequence length="140" mass="15129">MPRMIFPNLPVTDLAKSTSFYTGLGFEQNPQYSNDVASAIVISDSIVVMLLQQDFFKGFLADGDTPHLTSDAKEVLNCLSCESREEVDSLVQKAQDSGGTVYHPAEEGTPGMYAASVADPDGHIWELLYMSSEAMGGQEG</sequence>
<dbReference type="Proteomes" id="UP001209654">
    <property type="component" value="Unassembled WGS sequence"/>
</dbReference>
<dbReference type="RefSeq" id="WP_264794588.1">
    <property type="nucleotide sequence ID" value="NZ_BRVS01000004.1"/>
</dbReference>
<reference evidence="2 3" key="1">
    <citation type="journal article" date="2023" name="Int. J. Syst. Evol. Microbiol.">
        <title>Arthrobacter mangrovi sp. nov., an actinobacterium isolated from the rhizosphere of a mangrove.</title>
        <authorList>
            <person name="Hamada M."/>
            <person name="Saitou S."/>
            <person name="Enomoto N."/>
            <person name="Nanri K."/>
            <person name="Hidaka K."/>
            <person name="Miura T."/>
            <person name="Tamura T."/>
        </authorList>
    </citation>
    <scope>NUCLEOTIDE SEQUENCE [LARGE SCALE GENOMIC DNA]</scope>
    <source>
        <strain evidence="2 3">NBRC 112813</strain>
    </source>
</reference>
<organism evidence="2 3">
    <name type="scientific">Arthrobacter mangrovi</name>
    <dbReference type="NCBI Taxonomy" id="2966350"/>
    <lineage>
        <taxon>Bacteria</taxon>
        <taxon>Bacillati</taxon>
        <taxon>Actinomycetota</taxon>
        <taxon>Actinomycetes</taxon>
        <taxon>Micrococcales</taxon>
        <taxon>Micrococcaceae</taxon>
        <taxon>Arthrobacter</taxon>
    </lineage>
</organism>
<proteinExistence type="predicted"/>
<dbReference type="Gene3D" id="3.10.180.10">
    <property type="entry name" value="2,3-Dihydroxybiphenyl 1,2-Dioxygenase, domain 1"/>
    <property type="match status" value="1"/>
</dbReference>
<gene>
    <name evidence="2" type="ORF">AHIS1636_08600</name>
</gene>
<evidence type="ECO:0000313" key="2">
    <source>
        <dbReference type="EMBL" id="GLB66421.1"/>
    </source>
</evidence>
<keyword evidence="3" id="KW-1185">Reference proteome</keyword>
<protein>
    <submittedName>
        <fullName evidence="2">Glyoxalase</fullName>
    </submittedName>
</protein>
<dbReference type="PANTHER" id="PTHR36503:SF2">
    <property type="entry name" value="BLR2408 PROTEIN"/>
    <property type="match status" value="1"/>
</dbReference>
<feature type="domain" description="VOC" evidence="1">
    <location>
        <begin position="3"/>
        <end position="130"/>
    </location>
</feature>
<accession>A0ABQ5MR46</accession>
<dbReference type="Pfam" id="PF00903">
    <property type="entry name" value="Glyoxalase"/>
    <property type="match status" value="1"/>
</dbReference>
<evidence type="ECO:0000313" key="3">
    <source>
        <dbReference type="Proteomes" id="UP001209654"/>
    </source>
</evidence>
<dbReference type="SUPFAM" id="SSF54593">
    <property type="entry name" value="Glyoxalase/Bleomycin resistance protein/Dihydroxybiphenyl dioxygenase"/>
    <property type="match status" value="1"/>
</dbReference>
<dbReference type="InterPro" id="IPR037523">
    <property type="entry name" value="VOC_core"/>
</dbReference>